<evidence type="ECO:0000256" key="1">
    <source>
        <dbReference type="SAM" id="MobiDB-lite"/>
    </source>
</evidence>
<feature type="region of interest" description="Disordered" evidence="1">
    <location>
        <begin position="332"/>
        <end position="380"/>
    </location>
</feature>
<comment type="caution">
    <text evidence="2">The sequence shown here is derived from an EMBL/GenBank/DDBJ whole genome shotgun (WGS) entry which is preliminary data.</text>
</comment>
<protein>
    <submittedName>
        <fullName evidence="2">Uncharacterized protein</fullName>
    </submittedName>
</protein>
<keyword evidence="3" id="KW-1185">Reference proteome</keyword>
<sequence length="416" mass="48232">MIENILNDTVIIKVLENLSEINSCQPRWEHEWMSPSKLTNKKLINIHQVVQGPFTSPRLIKSSQFLLNNSSKMFNSKNILNGIPDPLINYLPPRKLYDKSDKNSIKYVLGLDNVNVKKSILKIGIPFEQGIPDPWRRQSIETVEIKNKKMVKNKSCQTINLKSHKYNLHDNKSEEKIAKLKDSNHDELEILNDKSLTSKNSSKQFKNNDVKLICCQCNCPYLKLEKLNDNLYKKKLHDDDHLEDELMKKNEYKKTSSDETTDVTDVESKMSQLKRLDSSSSKASKNFLIKKESSRRFKEHVNDVYPNLLNKIMTNNHEIINKSFNQQNYDESDVLTSDNEGSSIHSESSKNLNTNPSSFEEFSNKHEKLNDPDDNIESSINKKSINHCNSDNCLMKNIILQKPRPKLIREKIRTIK</sequence>
<evidence type="ECO:0000313" key="2">
    <source>
        <dbReference type="EMBL" id="KAF7998311.1"/>
    </source>
</evidence>
<dbReference type="Proteomes" id="UP000639338">
    <property type="component" value="Unassembled WGS sequence"/>
</dbReference>
<gene>
    <name evidence="2" type="ORF">HCN44_009709</name>
</gene>
<dbReference type="EMBL" id="JACMRX010000001">
    <property type="protein sequence ID" value="KAF7998311.1"/>
    <property type="molecule type" value="Genomic_DNA"/>
</dbReference>
<accession>A0A834Y888</accession>
<evidence type="ECO:0000313" key="3">
    <source>
        <dbReference type="Proteomes" id="UP000639338"/>
    </source>
</evidence>
<feature type="compositionally biased region" description="Basic and acidic residues" evidence="1">
    <location>
        <begin position="362"/>
        <end position="371"/>
    </location>
</feature>
<feature type="compositionally biased region" description="Polar residues" evidence="1">
    <location>
        <begin position="332"/>
        <end position="361"/>
    </location>
</feature>
<organism evidence="2 3">
    <name type="scientific">Aphidius gifuensis</name>
    <name type="common">Parasitoid wasp</name>
    <dbReference type="NCBI Taxonomy" id="684658"/>
    <lineage>
        <taxon>Eukaryota</taxon>
        <taxon>Metazoa</taxon>
        <taxon>Ecdysozoa</taxon>
        <taxon>Arthropoda</taxon>
        <taxon>Hexapoda</taxon>
        <taxon>Insecta</taxon>
        <taxon>Pterygota</taxon>
        <taxon>Neoptera</taxon>
        <taxon>Endopterygota</taxon>
        <taxon>Hymenoptera</taxon>
        <taxon>Apocrita</taxon>
        <taxon>Ichneumonoidea</taxon>
        <taxon>Braconidae</taxon>
        <taxon>Aphidiinae</taxon>
        <taxon>Aphidius</taxon>
    </lineage>
</organism>
<proteinExistence type="predicted"/>
<reference evidence="2 3" key="1">
    <citation type="submission" date="2020-08" db="EMBL/GenBank/DDBJ databases">
        <title>Aphidius gifuensis genome sequencing and assembly.</title>
        <authorList>
            <person name="Du Z."/>
        </authorList>
    </citation>
    <scope>NUCLEOTIDE SEQUENCE [LARGE SCALE GENOMIC DNA]</scope>
    <source>
        <strain evidence="2">YNYX2018</strain>
        <tissue evidence="2">Adults</tissue>
    </source>
</reference>
<name>A0A834Y888_APHGI</name>
<dbReference type="AlphaFoldDB" id="A0A834Y888"/>